<dbReference type="InterPro" id="IPR021400">
    <property type="entry name" value="DUF3039"/>
</dbReference>
<sequence length="84" mass="9633">MTETFHGDGGTILDERTESDYRYEDGDEEKFAHYVPKDKLMDSMVSGVPIRALCGKLWVPTRDPERFPLCPLCQEIFETMKSGD</sequence>
<dbReference type="OrthoDB" id="8481541at2"/>
<keyword evidence="2" id="KW-1185">Reference proteome</keyword>
<dbReference type="Pfam" id="PF11238">
    <property type="entry name" value="DUF3039"/>
    <property type="match status" value="1"/>
</dbReference>
<evidence type="ECO:0000313" key="2">
    <source>
        <dbReference type="Proteomes" id="UP000317043"/>
    </source>
</evidence>
<dbReference type="EMBL" id="VFOW01000001">
    <property type="protein sequence ID" value="TQL79200.1"/>
    <property type="molecule type" value="Genomic_DNA"/>
</dbReference>
<organism evidence="1 2">
    <name type="scientific">Stackebrandtia endophytica</name>
    <dbReference type="NCBI Taxonomy" id="1496996"/>
    <lineage>
        <taxon>Bacteria</taxon>
        <taxon>Bacillati</taxon>
        <taxon>Actinomycetota</taxon>
        <taxon>Actinomycetes</taxon>
        <taxon>Glycomycetales</taxon>
        <taxon>Glycomycetaceae</taxon>
        <taxon>Stackebrandtia</taxon>
    </lineage>
</organism>
<dbReference type="Proteomes" id="UP000317043">
    <property type="component" value="Unassembled WGS sequence"/>
</dbReference>
<reference evidence="1 2" key="1">
    <citation type="submission" date="2019-06" db="EMBL/GenBank/DDBJ databases">
        <title>Sequencing the genomes of 1000 actinobacteria strains.</title>
        <authorList>
            <person name="Klenk H.-P."/>
        </authorList>
    </citation>
    <scope>NUCLEOTIDE SEQUENCE [LARGE SCALE GENOMIC DNA]</scope>
    <source>
        <strain evidence="1 2">DSM 45928</strain>
    </source>
</reference>
<dbReference type="AlphaFoldDB" id="A0A543B355"/>
<dbReference type="RefSeq" id="WP_142044327.1">
    <property type="nucleotide sequence ID" value="NZ_JBHTGS010000002.1"/>
</dbReference>
<proteinExistence type="predicted"/>
<accession>A0A543B355</accession>
<dbReference type="InParanoid" id="A0A543B355"/>
<name>A0A543B355_9ACTN</name>
<comment type="caution">
    <text evidence="1">The sequence shown here is derived from an EMBL/GenBank/DDBJ whole genome shotgun (WGS) entry which is preliminary data.</text>
</comment>
<gene>
    <name evidence="1" type="ORF">FB566_4801</name>
</gene>
<evidence type="ECO:0000313" key="1">
    <source>
        <dbReference type="EMBL" id="TQL79200.1"/>
    </source>
</evidence>
<protein>
    <submittedName>
        <fullName evidence="1">DUF3039 family protein</fullName>
    </submittedName>
</protein>